<dbReference type="InterPro" id="IPR041569">
    <property type="entry name" value="AAA_lid_3"/>
</dbReference>
<feature type="compositionally biased region" description="Low complexity" evidence="4">
    <location>
        <begin position="194"/>
        <end position="210"/>
    </location>
</feature>
<dbReference type="PROSITE" id="PS00674">
    <property type="entry name" value="AAA"/>
    <property type="match status" value="2"/>
</dbReference>
<dbReference type="InterPro" id="IPR003960">
    <property type="entry name" value="ATPase_AAA_CS"/>
</dbReference>
<dbReference type="OrthoDB" id="77269at2157"/>
<dbReference type="Gene3D" id="3.40.50.300">
    <property type="entry name" value="P-loop containing nucleotide triphosphate hydrolases"/>
    <property type="match status" value="2"/>
</dbReference>
<dbReference type="SMART" id="SM01072">
    <property type="entry name" value="CDC48_2"/>
    <property type="match status" value="1"/>
</dbReference>
<evidence type="ECO:0000259" key="7">
    <source>
        <dbReference type="SMART" id="SM01073"/>
    </source>
</evidence>
<feature type="region of interest" description="Disordered" evidence="4">
    <location>
        <begin position="159"/>
        <end position="269"/>
    </location>
</feature>
<protein>
    <submittedName>
        <fullName evidence="8">Transitional endoplasmic reticulum ATPase</fullName>
    </submittedName>
</protein>
<evidence type="ECO:0000256" key="4">
    <source>
        <dbReference type="SAM" id="MobiDB-lite"/>
    </source>
</evidence>
<dbReference type="FunFam" id="3.40.50.300:FF:000012">
    <property type="entry name" value="Transitional endoplasmic reticulum ATPase"/>
    <property type="match status" value="1"/>
</dbReference>
<feature type="compositionally biased region" description="Low complexity" evidence="4">
    <location>
        <begin position="228"/>
        <end position="244"/>
    </location>
</feature>
<dbReference type="FunFam" id="2.40.40.20:FF:000007">
    <property type="entry name" value="AAA family ATPase"/>
    <property type="match status" value="1"/>
</dbReference>
<proteinExistence type="inferred from homology"/>
<gene>
    <name evidence="8" type="ORF">SAMN05216564_103297</name>
</gene>
<keyword evidence="9" id="KW-1185">Reference proteome</keyword>
<dbReference type="InterPro" id="IPR003338">
    <property type="entry name" value="CDC4_N-term_subdom"/>
</dbReference>
<dbReference type="Gene3D" id="2.40.40.20">
    <property type="match status" value="1"/>
</dbReference>
<name>A0A1H3HIG3_9EURY</name>
<dbReference type="InterPro" id="IPR003959">
    <property type="entry name" value="ATPase_AAA_core"/>
</dbReference>
<evidence type="ECO:0000259" key="5">
    <source>
        <dbReference type="SMART" id="SM00382"/>
    </source>
</evidence>
<evidence type="ECO:0000313" key="8">
    <source>
        <dbReference type="EMBL" id="SDY15333.1"/>
    </source>
</evidence>
<feature type="domain" description="AAA+ ATPase" evidence="5">
    <location>
        <begin position="301"/>
        <end position="436"/>
    </location>
</feature>
<feature type="region of interest" description="Disordered" evidence="4">
    <location>
        <begin position="640"/>
        <end position="670"/>
    </location>
</feature>
<dbReference type="InterPro" id="IPR029067">
    <property type="entry name" value="CDC48_domain_2-like_sf"/>
</dbReference>
<comment type="similarity">
    <text evidence="1">Belongs to the AAA ATPase family. CDC48 subfamily.</text>
</comment>
<dbReference type="InterPro" id="IPR004201">
    <property type="entry name" value="Cdc48_dom2"/>
</dbReference>
<reference evidence="9" key="1">
    <citation type="submission" date="2016-10" db="EMBL/GenBank/DDBJ databases">
        <authorList>
            <person name="Varghese N."/>
            <person name="Submissions S."/>
        </authorList>
    </citation>
    <scope>NUCLEOTIDE SEQUENCE [LARGE SCALE GENOMIC DNA]</scope>
    <source>
        <strain evidence="9">DC30,IBRC 10041,KCTC 4046</strain>
    </source>
</reference>
<evidence type="ECO:0000259" key="6">
    <source>
        <dbReference type="SMART" id="SM01072"/>
    </source>
</evidence>
<evidence type="ECO:0000256" key="1">
    <source>
        <dbReference type="ARBA" id="ARBA00009833"/>
    </source>
</evidence>
<dbReference type="PANTHER" id="PTHR23077:SF171">
    <property type="entry name" value="NUCLEAR VALOSIN-CONTAINING PROTEIN-LIKE"/>
    <property type="match status" value="1"/>
</dbReference>
<dbReference type="RefSeq" id="WP_092731627.1">
    <property type="nucleotide sequence ID" value="NZ_FNPC01000003.1"/>
</dbReference>
<dbReference type="GO" id="GO:0016887">
    <property type="term" value="F:ATP hydrolysis activity"/>
    <property type="evidence" value="ECO:0007669"/>
    <property type="project" value="InterPro"/>
</dbReference>
<feature type="domain" description="AAA+ ATPase" evidence="5">
    <location>
        <begin position="564"/>
        <end position="725"/>
    </location>
</feature>
<dbReference type="Pfam" id="PF17862">
    <property type="entry name" value="AAA_lid_3"/>
    <property type="match status" value="2"/>
</dbReference>
<dbReference type="SMART" id="SM01073">
    <property type="entry name" value="CDC48_N"/>
    <property type="match status" value="1"/>
</dbReference>
<accession>A0A1H3HIG3</accession>
<evidence type="ECO:0000313" key="9">
    <source>
        <dbReference type="Proteomes" id="UP000199079"/>
    </source>
</evidence>
<dbReference type="SMART" id="SM00382">
    <property type="entry name" value="AAA"/>
    <property type="match status" value="2"/>
</dbReference>
<dbReference type="FunFam" id="3.40.50.300:FF:001921">
    <property type="entry name" value="AAA ATPase domain-containing protein"/>
    <property type="match status" value="1"/>
</dbReference>
<dbReference type="Proteomes" id="UP000199079">
    <property type="component" value="Unassembled WGS sequence"/>
</dbReference>
<dbReference type="SUPFAM" id="SSF50692">
    <property type="entry name" value="ADC-like"/>
    <property type="match status" value="1"/>
</dbReference>
<dbReference type="EMBL" id="FNPC01000003">
    <property type="protein sequence ID" value="SDY15333.1"/>
    <property type="molecule type" value="Genomic_DNA"/>
</dbReference>
<organism evidence="8 9">
    <name type="scientific">Halopenitus persicus</name>
    <dbReference type="NCBI Taxonomy" id="1048396"/>
    <lineage>
        <taxon>Archaea</taxon>
        <taxon>Methanobacteriati</taxon>
        <taxon>Methanobacteriota</taxon>
        <taxon>Stenosarchaea group</taxon>
        <taxon>Halobacteria</taxon>
        <taxon>Halobacteriales</taxon>
        <taxon>Haloferacaceae</taxon>
        <taxon>Halopenitus</taxon>
    </lineage>
</organism>
<feature type="domain" description="CDC48 N-terminal subdomain" evidence="7">
    <location>
        <begin position="8"/>
        <end position="91"/>
    </location>
</feature>
<dbReference type="Pfam" id="PF00004">
    <property type="entry name" value="AAA"/>
    <property type="match status" value="3"/>
</dbReference>
<dbReference type="GO" id="GO:0005737">
    <property type="term" value="C:cytoplasm"/>
    <property type="evidence" value="ECO:0007669"/>
    <property type="project" value="UniProtKB-ARBA"/>
</dbReference>
<dbReference type="Gene3D" id="3.10.330.10">
    <property type="match status" value="1"/>
</dbReference>
<evidence type="ECO:0000256" key="3">
    <source>
        <dbReference type="ARBA" id="ARBA00022840"/>
    </source>
</evidence>
<dbReference type="Pfam" id="PF02933">
    <property type="entry name" value="CDC48_2"/>
    <property type="match status" value="1"/>
</dbReference>
<dbReference type="Gene3D" id="1.10.8.60">
    <property type="match status" value="2"/>
</dbReference>
<keyword evidence="3" id="KW-0067">ATP-binding</keyword>
<dbReference type="InterPro" id="IPR027417">
    <property type="entry name" value="P-loop_NTPase"/>
</dbReference>
<evidence type="ECO:0000256" key="2">
    <source>
        <dbReference type="ARBA" id="ARBA00022741"/>
    </source>
</evidence>
<dbReference type="SUPFAM" id="SSF54585">
    <property type="entry name" value="Cdc48 domain 2-like"/>
    <property type="match status" value="1"/>
</dbReference>
<dbReference type="FunFam" id="1.10.8.60:FF:000178">
    <property type="entry name" value="CDC48/VCP homolog, AAA superfamily"/>
    <property type="match status" value="1"/>
</dbReference>
<dbReference type="GO" id="GO:0005524">
    <property type="term" value="F:ATP binding"/>
    <property type="evidence" value="ECO:0007669"/>
    <property type="project" value="UniProtKB-KW"/>
</dbReference>
<dbReference type="PANTHER" id="PTHR23077">
    <property type="entry name" value="AAA-FAMILY ATPASE"/>
    <property type="match status" value="1"/>
</dbReference>
<dbReference type="InterPro" id="IPR009010">
    <property type="entry name" value="Asp_de-COase-like_dom_sf"/>
</dbReference>
<dbReference type="InterPro" id="IPR050168">
    <property type="entry name" value="AAA_ATPase_domain"/>
</dbReference>
<keyword evidence="2" id="KW-0547">Nucleotide-binding</keyword>
<dbReference type="AlphaFoldDB" id="A0A1H3HIG3"/>
<dbReference type="Pfam" id="PF02359">
    <property type="entry name" value="CDC48_N"/>
    <property type="match status" value="1"/>
</dbReference>
<feature type="compositionally biased region" description="Gly residues" evidence="4">
    <location>
        <begin position="211"/>
        <end position="227"/>
    </location>
</feature>
<feature type="domain" description="CDC48" evidence="6">
    <location>
        <begin position="109"/>
        <end position="172"/>
    </location>
</feature>
<dbReference type="SUPFAM" id="SSF52540">
    <property type="entry name" value="P-loop containing nucleoside triphosphate hydrolases"/>
    <property type="match status" value="2"/>
</dbReference>
<dbReference type="InterPro" id="IPR003593">
    <property type="entry name" value="AAA+_ATPase"/>
</dbReference>
<sequence length="812" mass="84151">MNDTADVELTVRAAEKRDAGRGIARLSESTRTRLGVLSGDTVRIEGDRTTVAKVWPGGHDVPDGAIRIDADTRANADVTVGDAVRVSPVEIADATAVTVEAPASLADVDVDRETIERSIARDLRDRPLTAGESVHIERLGGLRFTVAATDPKGTVRLTDRTDVSVVSPRSADSTADVPAGSPDGDVPADGSNASGPTSETPSSGSNPRGSAGSGTGTSGSSGDGVGTSGSSRSGESRSRTGNTSIGSDDGIEPGREEAAAPRTGATYEDIGGLDEELDLVRELIELPLSSPELFTRLGVDPPKGVLLYGPPGTGKTLIARAVANEVDATFITVDGPEITSKYKGESEKRLREVFDRARENAPAIVFFDEIDSIAGERDDGGDLENRVVGQLLSLMDGLDARGDVIVIGATNRVDALDPALRRGGRFDREIEIGVPGEAGRRQILEVHTRRTPLADDVDLEAIAARTHGFVGADLESLTQEAAMTALRRAREAGDPLTAVTVTRSDFEDALTAVEPSAMREYVAETPETTFADVGGLESAKQSLEKAVTWPLAYGPLFEAAAADPPTGILLHGPPGTGKTLLARAIAGESGVNFIQVAGPELLDRYVGESEKAVREVFERARQTAPTIVFFDEIDAVATARGGGGGGSSASSGGGSGSGTGGAGGSASGGSAVGERVVSQLLTELDRAAENPSLVVIAATNRRNALDPALLRPGRLETHVEVPNPDREARVAILEVHTADQPLADDVDLDAIAAETAGLSGAELASVCREAALAAIEDVTETYGESAADHPEAVRITADHYRTAVASVVDSRS</sequence>